<dbReference type="AlphaFoldDB" id="A0AB39BMY8"/>
<proteinExistence type="predicted"/>
<name>A0AB39BMY8_9BACI</name>
<dbReference type="RefSeq" id="WP_368502672.1">
    <property type="nucleotide sequence ID" value="NZ_CP162550.1"/>
</dbReference>
<keyword evidence="1" id="KW-0614">Plasmid</keyword>
<sequence>MDKFLSYLLLLPLIVWGTFQPILFMNASQVEETLRIATYEGQKEAALQGRYDETIYKMIRDYLVENHNYKSDQIQITGTESLTSRGERMVVEISIPHPKTTVIPFFPTGDDQPMVIKRYIMSEHLG</sequence>
<gene>
    <name evidence="1" type="ORF">AB3N04_00830</name>
</gene>
<protein>
    <recommendedName>
        <fullName evidence="2">ComG operon protein 7</fullName>
    </recommendedName>
</protein>
<geneLocation type="plasmid" evidence="1">
    <name>unnamed</name>
</geneLocation>
<organism evidence="1">
    <name type="scientific">Alkalihalophilus sp. As8PL</name>
    <dbReference type="NCBI Taxonomy" id="3237103"/>
    <lineage>
        <taxon>Bacteria</taxon>
        <taxon>Bacillati</taxon>
        <taxon>Bacillota</taxon>
        <taxon>Bacilli</taxon>
        <taxon>Bacillales</taxon>
        <taxon>Bacillaceae</taxon>
        <taxon>Alkalihalophilus</taxon>
    </lineage>
</organism>
<dbReference type="EMBL" id="CP162550">
    <property type="protein sequence ID" value="XDI35054.1"/>
    <property type="molecule type" value="Genomic_DNA"/>
</dbReference>
<evidence type="ECO:0000313" key="1">
    <source>
        <dbReference type="EMBL" id="XDI35054.1"/>
    </source>
</evidence>
<reference evidence="1" key="1">
    <citation type="submission" date="2024-07" db="EMBL/GenBank/DDBJ databases">
        <title>Identification and characteristics of an arsenic-resistant bacterial isolate, which belongs to a novel species.</title>
        <authorList>
            <person name="Juszczyk A."/>
            <person name="Kowalczyk A."/>
            <person name="Was K."/>
            <person name="Kosowicz W."/>
            <person name="Budzyn A."/>
            <person name="Latowski D."/>
        </authorList>
    </citation>
    <scope>NUCLEOTIDE SEQUENCE</scope>
    <source>
        <strain evidence="1">As8PL</strain>
        <plasmid evidence="1">unnamed</plasmid>
    </source>
</reference>
<evidence type="ECO:0008006" key="2">
    <source>
        <dbReference type="Google" id="ProtNLM"/>
    </source>
</evidence>
<accession>A0AB39BMY8</accession>